<gene>
    <name evidence="4" type="ORF">XELAEV_18018856mg</name>
</gene>
<dbReference type="InterPro" id="IPR044925">
    <property type="entry name" value="His-Me_finger_sf"/>
</dbReference>
<evidence type="ECO:0000256" key="1">
    <source>
        <dbReference type="SAM" id="SignalP"/>
    </source>
</evidence>
<protein>
    <recommendedName>
        <fullName evidence="6">Endonuclease domain-containing 1 protein-like</fullName>
    </recommendedName>
</protein>
<evidence type="ECO:0000313" key="4">
    <source>
        <dbReference type="EMBL" id="OCT90243.1"/>
    </source>
</evidence>
<dbReference type="SMART" id="SM00477">
    <property type="entry name" value="NUC"/>
    <property type="match status" value="1"/>
</dbReference>
<dbReference type="InterPro" id="IPR001604">
    <property type="entry name" value="Endo_G_ENPP1-like_dom"/>
</dbReference>
<evidence type="ECO:0000313" key="5">
    <source>
        <dbReference type="Proteomes" id="UP000694892"/>
    </source>
</evidence>
<dbReference type="Proteomes" id="UP000694892">
    <property type="component" value="Chromosome 3L"/>
</dbReference>
<accession>A0A974HU60</accession>
<dbReference type="GO" id="GO:0016787">
    <property type="term" value="F:hydrolase activity"/>
    <property type="evidence" value="ECO:0007669"/>
    <property type="project" value="InterPro"/>
</dbReference>
<organism evidence="4 5">
    <name type="scientific">Xenopus laevis</name>
    <name type="common">African clawed frog</name>
    <dbReference type="NCBI Taxonomy" id="8355"/>
    <lineage>
        <taxon>Eukaryota</taxon>
        <taxon>Metazoa</taxon>
        <taxon>Chordata</taxon>
        <taxon>Craniata</taxon>
        <taxon>Vertebrata</taxon>
        <taxon>Euteleostomi</taxon>
        <taxon>Amphibia</taxon>
        <taxon>Batrachia</taxon>
        <taxon>Anura</taxon>
        <taxon>Pipoidea</taxon>
        <taxon>Pipidae</taxon>
        <taxon>Xenopodinae</taxon>
        <taxon>Xenopus</taxon>
        <taxon>Xenopus</taxon>
    </lineage>
</organism>
<dbReference type="AlphaFoldDB" id="A0A974HU60"/>
<dbReference type="OMA" id="VSEDYTH"/>
<feature type="signal peptide" evidence="1">
    <location>
        <begin position="1"/>
        <end position="20"/>
    </location>
</feature>
<dbReference type="Pfam" id="PF01223">
    <property type="entry name" value="Endonuclease_NS"/>
    <property type="match status" value="1"/>
</dbReference>
<proteinExistence type="predicted"/>
<dbReference type="InterPro" id="IPR039015">
    <property type="entry name" value="ENDOD1"/>
</dbReference>
<dbReference type="EMBL" id="CM004470">
    <property type="protein sequence ID" value="OCT90243.1"/>
    <property type="molecule type" value="Genomic_DNA"/>
</dbReference>
<dbReference type="PANTHER" id="PTHR21472:SF27">
    <property type="entry name" value="ENDONUCLEASE DOMAIN-CONTAINING 1 PROTEIN"/>
    <property type="match status" value="1"/>
</dbReference>
<name>A0A974HU60_XENLA</name>
<dbReference type="Gene3D" id="3.40.570.10">
    <property type="entry name" value="Extracellular Endonuclease, subunit A"/>
    <property type="match status" value="1"/>
</dbReference>
<dbReference type="GO" id="GO:0046872">
    <property type="term" value="F:metal ion binding"/>
    <property type="evidence" value="ECO:0007669"/>
    <property type="project" value="InterPro"/>
</dbReference>
<feature type="domain" description="DNA/RNA non-specific endonuclease/pyrophosphatase/phosphodiesterase" evidence="3">
    <location>
        <begin position="30"/>
        <end position="242"/>
    </location>
</feature>
<reference evidence="5" key="1">
    <citation type="journal article" date="2016" name="Nature">
        <title>Genome evolution in the allotetraploid frog Xenopus laevis.</title>
        <authorList>
            <person name="Session A.M."/>
            <person name="Uno Y."/>
            <person name="Kwon T."/>
            <person name="Chapman J.A."/>
            <person name="Toyoda A."/>
            <person name="Takahashi S."/>
            <person name="Fukui A."/>
            <person name="Hikosaka A."/>
            <person name="Suzuki A."/>
            <person name="Kondo M."/>
            <person name="van Heeringen S.J."/>
            <person name="Quigley I."/>
            <person name="Heinz S."/>
            <person name="Ogino H."/>
            <person name="Ochi H."/>
            <person name="Hellsten U."/>
            <person name="Lyons J.B."/>
            <person name="Simakov O."/>
            <person name="Putnam N."/>
            <person name="Stites J."/>
            <person name="Kuroki Y."/>
            <person name="Tanaka T."/>
            <person name="Michiue T."/>
            <person name="Watanabe M."/>
            <person name="Bogdanovic O."/>
            <person name="Lister R."/>
            <person name="Georgiou G."/>
            <person name="Paranjpe S.S."/>
            <person name="van Kruijsbergen I."/>
            <person name="Shu S."/>
            <person name="Carlson J."/>
            <person name="Kinoshita T."/>
            <person name="Ohta Y."/>
            <person name="Mawaribuchi S."/>
            <person name="Jenkins J."/>
            <person name="Grimwood J."/>
            <person name="Schmutz J."/>
            <person name="Mitros T."/>
            <person name="Mozaffari S.V."/>
            <person name="Suzuki Y."/>
            <person name="Haramoto Y."/>
            <person name="Yamamoto T.S."/>
            <person name="Takagi C."/>
            <person name="Heald R."/>
            <person name="Miller K."/>
            <person name="Haudenschild C."/>
            <person name="Kitzman J."/>
            <person name="Nakayama T."/>
            <person name="Izutsu Y."/>
            <person name="Robert J."/>
            <person name="Fortriede J."/>
            <person name="Burns K."/>
            <person name="Lotay V."/>
            <person name="Karimi K."/>
            <person name="Yasuoka Y."/>
            <person name="Dichmann D.S."/>
            <person name="Flajnik M.F."/>
            <person name="Houston D.W."/>
            <person name="Shendure J."/>
            <person name="DuPasquier L."/>
            <person name="Vize P.D."/>
            <person name="Zorn A.M."/>
            <person name="Ito M."/>
            <person name="Marcotte E.M."/>
            <person name="Wallingford J.B."/>
            <person name="Ito Y."/>
            <person name="Asashima M."/>
            <person name="Ueno N."/>
            <person name="Matsuda Y."/>
            <person name="Veenstra G.J."/>
            <person name="Fujiyama A."/>
            <person name="Harland R.M."/>
            <person name="Taira M."/>
            <person name="Rokhsar D.S."/>
        </authorList>
    </citation>
    <scope>NUCLEOTIDE SEQUENCE [LARGE SCALE GENOMIC DNA]</scope>
    <source>
        <strain evidence="5">J</strain>
    </source>
</reference>
<evidence type="ECO:0000259" key="2">
    <source>
        <dbReference type="SMART" id="SM00477"/>
    </source>
</evidence>
<evidence type="ECO:0000259" key="3">
    <source>
        <dbReference type="SMART" id="SM00892"/>
    </source>
</evidence>
<dbReference type="InterPro" id="IPR020821">
    <property type="entry name" value="ENPP1-3/EXOG-like_nuc-like"/>
</dbReference>
<dbReference type="SMART" id="SM00892">
    <property type="entry name" value="Endonuclease_NS"/>
    <property type="match status" value="1"/>
</dbReference>
<feature type="chain" id="PRO_5037316906" description="Endonuclease domain-containing 1 protein-like" evidence="1">
    <location>
        <begin position="21"/>
        <end position="254"/>
    </location>
</feature>
<dbReference type="SUPFAM" id="SSF54060">
    <property type="entry name" value="His-Me finger endonucleases"/>
    <property type="match status" value="1"/>
</dbReference>
<dbReference type="InterPro" id="IPR044929">
    <property type="entry name" value="DNA/RNA_non-sp_Endonuclease_sf"/>
</dbReference>
<evidence type="ECO:0008006" key="6">
    <source>
        <dbReference type="Google" id="ProtNLM"/>
    </source>
</evidence>
<dbReference type="PANTHER" id="PTHR21472">
    <property type="entry name" value="ENDONUCLEASE DOMAIN-CONTAINING 1 PROTEIN ENDOD1"/>
    <property type="match status" value="1"/>
</dbReference>
<dbReference type="GO" id="GO:0003676">
    <property type="term" value="F:nucleic acid binding"/>
    <property type="evidence" value="ECO:0007669"/>
    <property type="project" value="InterPro"/>
</dbReference>
<feature type="domain" description="ENPP1-3/EXOG-like endonuclease/phosphodiesterase" evidence="2">
    <location>
        <begin position="31"/>
        <end position="248"/>
    </location>
</feature>
<sequence>MKMMLSLGWLFIAIVHMAEPLISDNFTDCRDYFYKGQLPKDKRIPLYSAYILDRRSSCKLLDDREKTFYIEPQELNGKMQHKSALRKRGRSDTQENLERRIASSQAVNANYKYSGYDKGHLNPRCHHETKDGQDATFTLTNVVPMPLGFNRGHWRVYENTTLYKAKECTTMYVVTGIVPGKKTIKNSHVNIPSHIWSAYCCVDNNGNLKSGAGISENKFSKSRVDEMEMNKFVNKLQGILHTRKKFSIFQNNCY</sequence>
<keyword evidence="1" id="KW-0732">Signal</keyword>